<evidence type="ECO:0000256" key="4">
    <source>
        <dbReference type="ARBA" id="ARBA00022475"/>
    </source>
</evidence>
<feature type="transmembrane region" description="Helical" evidence="10">
    <location>
        <begin position="18"/>
        <end position="41"/>
    </location>
</feature>
<gene>
    <name evidence="11" type="ORF">E4191_01115</name>
</gene>
<keyword evidence="11" id="KW-0966">Cell projection</keyword>
<evidence type="ECO:0000256" key="6">
    <source>
        <dbReference type="ARBA" id="ARBA00022692"/>
    </source>
</evidence>
<evidence type="ECO:0000256" key="1">
    <source>
        <dbReference type="ARBA" id="ARBA00002254"/>
    </source>
</evidence>
<keyword evidence="5 10" id="KW-0145">Chemotaxis</keyword>
<proteinExistence type="inferred from homology"/>
<reference evidence="12" key="1">
    <citation type="submission" date="2019-03" db="EMBL/GenBank/DDBJ databases">
        <authorList>
            <person name="Li J."/>
        </authorList>
    </citation>
    <scope>NUCLEOTIDE SEQUENCE [LARGE SCALE GENOMIC DNA]</scope>
    <source>
        <strain evidence="12">2251</strain>
    </source>
</reference>
<evidence type="ECO:0000256" key="5">
    <source>
        <dbReference type="ARBA" id="ARBA00022500"/>
    </source>
</evidence>
<evidence type="ECO:0000256" key="9">
    <source>
        <dbReference type="ARBA" id="ARBA00023136"/>
    </source>
</evidence>
<evidence type="ECO:0000313" key="12">
    <source>
        <dbReference type="Proteomes" id="UP000296374"/>
    </source>
</evidence>
<dbReference type="KEGG" id="plia:E4191_01115"/>
<keyword evidence="10" id="KW-0997">Cell inner membrane</keyword>
<dbReference type="InterPro" id="IPR005503">
    <property type="entry name" value="FliL"/>
</dbReference>
<dbReference type="GO" id="GO:0071973">
    <property type="term" value="P:bacterial-type flagellum-dependent cell motility"/>
    <property type="evidence" value="ECO:0007669"/>
    <property type="project" value="InterPro"/>
</dbReference>
<dbReference type="AlphaFoldDB" id="A0A4P7HHH6"/>
<keyword evidence="7 10" id="KW-0283">Flagellar rotation</keyword>
<dbReference type="GO" id="GO:0006935">
    <property type="term" value="P:chemotaxis"/>
    <property type="evidence" value="ECO:0007669"/>
    <property type="project" value="UniProtKB-KW"/>
</dbReference>
<evidence type="ECO:0000313" key="11">
    <source>
        <dbReference type="EMBL" id="QBX33468.1"/>
    </source>
</evidence>
<keyword evidence="4" id="KW-1003">Cell membrane</keyword>
<evidence type="ECO:0000256" key="2">
    <source>
        <dbReference type="ARBA" id="ARBA00004162"/>
    </source>
</evidence>
<sequence>MTEPAALPAEKKRGKKGLLMVILATALLGGAGFVSTFLGFWSPGAMLSGPAEPPPSGAHLSVEFVEVPTIEIIVPGGRARSMVMSATIETDSHHKGQVTHLMPRVSDAFTTFLSGVDPAAYDKRGVLEVIRAELVTRSRFVLGEEPVKDLLITEFRFK</sequence>
<dbReference type="Pfam" id="PF03748">
    <property type="entry name" value="FliL"/>
    <property type="match status" value="1"/>
</dbReference>
<evidence type="ECO:0000256" key="7">
    <source>
        <dbReference type="ARBA" id="ARBA00022779"/>
    </source>
</evidence>
<protein>
    <recommendedName>
        <fullName evidence="10">Flagellar protein FliL</fullName>
    </recommendedName>
</protein>
<dbReference type="Proteomes" id="UP000296374">
    <property type="component" value="Chromosome"/>
</dbReference>
<keyword evidence="11" id="KW-0969">Cilium</keyword>
<evidence type="ECO:0000256" key="8">
    <source>
        <dbReference type="ARBA" id="ARBA00022989"/>
    </source>
</evidence>
<dbReference type="EMBL" id="CP038439">
    <property type="protein sequence ID" value="QBX33468.1"/>
    <property type="molecule type" value="Genomic_DNA"/>
</dbReference>
<keyword evidence="8 10" id="KW-1133">Transmembrane helix</keyword>
<name>A0A4P7HHH6_9RHOB</name>
<dbReference type="GO" id="GO:0009425">
    <property type="term" value="C:bacterial-type flagellum basal body"/>
    <property type="evidence" value="ECO:0007669"/>
    <property type="project" value="InterPro"/>
</dbReference>
<evidence type="ECO:0000256" key="3">
    <source>
        <dbReference type="ARBA" id="ARBA00008281"/>
    </source>
</evidence>
<comment type="subcellular location">
    <subcellularLocation>
        <location evidence="10">Cell inner membrane</location>
    </subcellularLocation>
    <subcellularLocation>
        <location evidence="2">Cell membrane</location>
        <topology evidence="2">Single-pass membrane protein</topology>
    </subcellularLocation>
</comment>
<keyword evidence="11" id="KW-0282">Flagellum</keyword>
<evidence type="ECO:0000256" key="10">
    <source>
        <dbReference type="RuleBase" id="RU364125"/>
    </source>
</evidence>
<accession>A0A4P7HHH6</accession>
<comment type="similarity">
    <text evidence="3 10">Belongs to the FliL family.</text>
</comment>
<organism evidence="11 12">
    <name type="scientific">Paracoccus liaowanqingii</name>
    <dbReference type="NCBI Taxonomy" id="2560053"/>
    <lineage>
        <taxon>Bacteria</taxon>
        <taxon>Pseudomonadati</taxon>
        <taxon>Pseudomonadota</taxon>
        <taxon>Alphaproteobacteria</taxon>
        <taxon>Rhodobacterales</taxon>
        <taxon>Paracoccaceae</taxon>
        <taxon>Paracoccus</taxon>
    </lineage>
</organism>
<keyword evidence="9 10" id="KW-0472">Membrane</keyword>
<dbReference type="RefSeq" id="WP_135311767.1">
    <property type="nucleotide sequence ID" value="NZ_CP038439.1"/>
</dbReference>
<comment type="function">
    <text evidence="1 10">Controls the rotational direction of flagella during chemotaxis.</text>
</comment>
<keyword evidence="6 10" id="KW-0812">Transmembrane</keyword>
<dbReference type="GO" id="GO:0005886">
    <property type="term" value="C:plasma membrane"/>
    <property type="evidence" value="ECO:0007669"/>
    <property type="project" value="UniProtKB-SubCell"/>
</dbReference>